<reference evidence="2 3" key="2">
    <citation type="submission" date="2015-09" db="EMBL/GenBank/DDBJ databases">
        <title>Heavy metals and arsenic resistance mechanisms in polyextremophilic archaea of the family Ferroplasmaceae.</title>
        <authorList>
            <person name="Bulaev A.G."/>
            <person name="Kanygina A.V."/>
        </authorList>
    </citation>
    <scope>NUCLEOTIDE SEQUENCE [LARGE SCALE GENOMIC DNA]</scope>
    <source>
        <strain evidence="2 3">VT</strain>
    </source>
</reference>
<evidence type="ECO:0000313" key="2">
    <source>
        <dbReference type="EMBL" id="KQB36110.1"/>
    </source>
</evidence>
<dbReference type="GeneID" id="84222069"/>
<dbReference type="EMBL" id="LJCQ01000368">
    <property type="protein sequence ID" value="KPV45851.1"/>
    <property type="molecule type" value="Genomic_DNA"/>
</dbReference>
<comment type="caution">
    <text evidence="2">The sequence shown here is derived from an EMBL/GenBank/DDBJ whole genome shotgun (WGS) entry which is preliminary data.</text>
</comment>
<accession>A0A0Q0VQI4</accession>
<gene>
    <name evidence="2" type="ORF">AOG54_08030</name>
    <name evidence="1" type="ORF">SE19_08065</name>
</gene>
<evidence type="ECO:0000313" key="3">
    <source>
        <dbReference type="Proteomes" id="UP000050320"/>
    </source>
</evidence>
<dbReference type="Proteomes" id="UP000050515">
    <property type="component" value="Unassembled WGS sequence"/>
</dbReference>
<reference evidence="1 4" key="1">
    <citation type="submission" date="2015-09" db="EMBL/GenBank/DDBJ databases">
        <title>Draft genome sequence of Acidiplasma aeolicum DSM 18409.</title>
        <authorList>
            <person name="Hemp J."/>
        </authorList>
    </citation>
    <scope>NUCLEOTIDE SEQUENCE [LARGE SCALE GENOMIC DNA]</scope>
    <source>
        <strain evidence="1 4">V</strain>
    </source>
</reference>
<dbReference type="GO" id="GO:0016301">
    <property type="term" value="F:kinase activity"/>
    <property type="evidence" value="ECO:0007669"/>
    <property type="project" value="UniProtKB-KW"/>
</dbReference>
<organism evidence="2 3">
    <name type="scientific">Acidiplasma aeolicum</name>
    <dbReference type="NCBI Taxonomy" id="507754"/>
    <lineage>
        <taxon>Archaea</taxon>
        <taxon>Methanobacteriati</taxon>
        <taxon>Thermoplasmatota</taxon>
        <taxon>Thermoplasmata</taxon>
        <taxon>Thermoplasmatales</taxon>
        <taxon>Ferroplasmaceae</taxon>
        <taxon>Acidiplasma</taxon>
    </lineage>
</organism>
<protein>
    <submittedName>
        <fullName evidence="2">Aspartate kinase</fullName>
    </submittedName>
</protein>
<evidence type="ECO:0000313" key="4">
    <source>
        <dbReference type="Proteomes" id="UP000050515"/>
    </source>
</evidence>
<dbReference type="PATRIC" id="fig|507754.4.peg.1298"/>
<keyword evidence="3" id="KW-1185">Reference proteome</keyword>
<evidence type="ECO:0000313" key="1">
    <source>
        <dbReference type="EMBL" id="KPV45851.1"/>
    </source>
</evidence>
<name>A0A0Q0VQI4_9ARCH</name>
<keyword evidence="2" id="KW-0808">Transferase</keyword>
<dbReference type="RefSeq" id="WP_048102076.1">
    <property type="nucleotide sequence ID" value="NZ_JBBYJF010000027.1"/>
</dbReference>
<dbReference type="Proteomes" id="UP000050320">
    <property type="component" value="Unassembled WGS sequence"/>
</dbReference>
<dbReference type="EMBL" id="LKBG01000050">
    <property type="protein sequence ID" value="KQB36110.1"/>
    <property type="molecule type" value="Genomic_DNA"/>
</dbReference>
<keyword evidence="2" id="KW-0418">Kinase</keyword>
<dbReference type="OrthoDB" id="56543at2157"/>
<proteinExistence type="predicted"/>
<dbReference type="AlphaFoldDB" id="A0A0Q0VQI4"/>
<sequence length="199" mass="22647">MVEKRLRRGNVESAVRNYLKRNPEILISMRMGIVNVSKLARKIYNEMNGYNIISIRSALNKMSMENTGDDFTSHINKLLSESKITLQDKIMVITTTRKLENLNYLSATYLTDSIVYIIDETKNKLSEIPKNAIIEKDVSSIHIFSSPEIIKTPGFVMKINEKLFSAEINILQLISCSNETIVIVKRSDGIKAYEALISQ</sequence>